<accession>A0A3N6SGR5</accession>
<organism evidence="1 2">
    <name type="scientific">Erwinia psidii</name>
    <dbReference type="NCBI Taxonomy" id="69224"/>
    <lineage>
        <taxon>Bacteria</taxon>
        <taxon>Pseudomonadati</taxon>
        <taxon>Pseudomonadota</taxon>
        <taxon>Gammaproteobacteria</taxon>
        <taxon>Enterobacterales</taxon>
        <taxon>Erwiniaceae</taxon>
        <taxon>Erwinia</taxon>
    </lineage>
</organism>
<dbReference type="EMBL" id="RHHM01000003">
    <property type="protein sequence ID" value="RQM39103.1"/>
    <property type="molecule type" value="Genomic_DNA"/>
</dbReference>
<gene>
    <name evidence="1" type="ORF">EB241_04925</name>
</gene>
<sequence>MNNAGAAGQLQVMCGGYFYAECLLSGHYGIVFTTLVICLKPDFDYIQFLFYRHEKYSSFLLPAILIQLKP</sequence>
<comment type="caution">
    <text evidence="1">The sequence shown here is derived from an EMBL/GenBank/DDBJ whole genome shotgun (WGS) entry which is preliminary data.</text>
</comment>
<proteinExistence type="predicted"/>
<name>A0A3N6SGR5_9GAMM</name>
<evidence type="ECO:0000313" key="2">
    <source>
        <dbReference type="Proteomes" id="UP000279457"/>
    </source>
</evidence>
<evidence type="ECO:0000313" key="1">
    <source>
        <dbReference type="EMBL" id="RQM39103.1"/>
    </source>
</evidence>
<dbReference type="AlphaFoldDB" id="A0A3N6SGR5"/>
<protein>
    <submittedName>
        <fullName evidence="1">Uncharacterized protein</fullName>
    </submittedName>
</protein>
<dbReference type="RefSeq" id="WP_124232086.1">
    <property type="nucleotide sequence ID" value="NZ_RHHM01000003.1"/>
</dbReference>
<dbReference type="Proteomes" id="UP000279457">
    <property type="component" value="Unassembled WGS sequence"/>
</dbReference>
<keyword evidence="2" id="KW-1185">Reference proteome</keyword>
<reference evidence="1 2" key="1">
    <citation type="submission" date="2018-10" db="EMBL/GenBank/DDBJ databases">
        <title>Draft genome sequence for the type isolate of Erwinia psidii, agent causal of bacterial blight in guava (Psidium guajava) and wilt and die-back of Eucalyptus spp.</title>
        <authorList>
            <person name="Hermenegildo P.S."/>
            <person name="Santos S.A."/>
            <person name="Guimaraes L.M.S."/>
            <person name="Vidigal P.M.P."/>
            <person name="Pereira I.C."/>
            <person name="Badel J.L."/>
            <person name="Alfenas-Zerbini P."/>
            <person name="Ferreira M.A.S.V."/>
            <person name="Alfenas A.C."/>
        </authorList>
    </citation>
    <scope>NUCLEOTIDE SEQUENCE [LARGE SCALE GENOMIC DNA]</scope>
    <source>
        <strain evidence="1 2">IBSBF 435</strain>
    </source>
</reference>